<dbReference type="PANTHER" id="PTHR43420">
    <property type="entry name" value="ACETYLTRANSFERASE"/>
    <property type="match status" value="1"/>
</dbReference>
<keyword evidence="5" id="KW-1185">Reference proteome</keyword>
<dbReference type="InterPro" id="IPR000182">
    <property type="entry name" value="GNAT_dom"/>
</dbReference>
<evidence type="ECO:0000313" key="4">
    <source>
        <dbReference type="EMBL" id="RZT76602.1"/>
    </source>
</evidence>
<comment type="caution">
    <text evidence="4">The sequence shown here is derived from an EMBL/GenBank/DDBJ whole genome shotgun (WGS) entry which is preliminary data.</text>
</comment>
<dbReference type="EMBL" id="SHKM01000002">
    <property type="protein sequence ID" value="RZT76602.1"/>
    <property type="molecule type" value="Genomic_DNA"/>
</dbReference>
<proteinExistence type="predicted"/>
<dbReference type="PROSITE" id="PS51186">
    <property type="entry name" value="GNAT"/>
    <property type="match status" value="1"/>
</dbReference>
<evidence type="ECO:0000259" key="3">
    <source>
        <dbReference type="PROSITE" id="PS51186"/>
    </source>
</evidence>
<dbReference type="PANTHER" id="PTHR43420:SF47">
    <property type="entry name" value="N-ACETYLTRANSFERASE DOMAIN-CONTAINING PROTEIN"/>
    <property type="match status" value="1"/>
</dbReference>
<keyword evidence="1" id="KW-0808">Transferase</keyword>
<feature type="domain" description="N-acetyltransferase" evidence="3">
    <location>
        <begin position="9"/>
        <end position="173"/>
    </location>
</feature>
<reference evidence="4 5" key="1">
    <citation type="submission" date="2019-02" db="EMBL/GenBank/DDBJ databases">
        <title>Genomic Encyclopedia of Type Strains, Phase IV (KMG-IV): sequencing the most valuable type-strain genomes for metagenomic binning, comparative biology and taxonomic classification.</title>
        <authorList>
            <person name="Goeker M."/>
        </authorList>
    </citation>
    <scope>NUCLEOTIDE SEQUENCE [LARGE SCALE GENOMIC DNA]</scope>
    <source>
        <strain evidence="4 5">DSM 21223</strain>
    </source>
</reference>
<evidence type="ECO:0000256" key="1">
    <source>
        <dbReference type="ARBA" id="ARBA00022679"/>
    </source>
</evidence>
<evidence type="ECO:0000313" key="5">
    <source>
        <dbReference type="Proteomes" id="UP000292136"/>
    </source>
</evidence>
<protein>
    <submittedName>
        <fullName evidence="4">Ribosomal protein S18 acetylase RimI-like enzyme</fullName>
    </submittedName>
</protein>
<dbReference type="Pfam" id="PF00583">
    <property type="entry name" value="Acetyltransf_1"/>
    <property type="match status" value="1"/>
</dbReference>
<dbReference type="Gene3D" id="3.40.630.30">
    <property type="match status" value="1"/>
</dbReference>
<dbReference type="InterPro" id="IPR016181">
    <property type="entry name" value="Acyl_CoA_acyltransferase"/>
</dbReference>
<gene>
    <name evidence="4" type="ORF">EV678_2481</name>
</gene>
<name>A0ABY0INZ4_9RHOO</name>
<keyword evidence="2" id="KW-0012">Acyltransferase</keyword>
<evidence type="ECO:0000256" key="2">
    <source>
        <dbReference type="ARBA" id="ARBA00023315"/>
    </source>
</evidence>
<organism evidence="4 5">
    <name type="scientific">Azospira oryzae</name>
    <dbReference type="NCBI Taxonomy" id="146939"/>
    <lineage>
        <taxon>Bacteria</taxon>
        <taxon>Pseudomonadati</taxon>
        <taxon>Pseudomonadota</taxon>
        <taxon>Betaproteobacteria</taxon>
        <taxon>Rhodocyclales</taxon>
        <taxon>Rhodocyclaceae</taxon>
        <taxon>Azospira</taxon>
    </lineage>
</organism>
<accession>A0ABY0INZ4</accession>
<dbReference type="CDD" id="cd04301">
    <property type="entry name" value="NAT_SF"/>
    <property type="match status" value="1"/>
</dbReference>
<dbReference type="SUPFAM" id="SSF55729">
    <property type="entry name" value="Acyl-CoA N-acyltransferases (Nat)"/>
    <property type="match status" value="1"/>
</dbReference>
<dbReference type="RefSeq" id="WP_130459731.1">
    <property type="nucleotide sequence ID" value="NZ_SHKM01000002.1"/>
</dbReference>
<sequence length="173" mass="19093">MPSPAQPTPLIRPVAREEVGAIAQLARTVWQAAYRDIISQAQIDYMLGQRYGAPRLLEELARPDIWWDQAFVGARRLGFAATQATATPAEFKLDKLYVHPEAQRQGVGSALLQHVAQRCRARGGKSLVLAVNKNNAQAIAAYRKNGFEVRESVCVEIGNGFVMDDFIMARSLA</sequence>
<dbReference type="InterPro" id="IPR050680">
    <property type="entry name" value="YpeA/RimI_acetyltransf"/>
</dbReference>
<dbReference type="Proteomes" id="UP000292136">
    <property type="component" value="Unassembled WGS sequence"/>
</dbReference>